<gene>
    <name evidence="2" type="ORF">LEP1GSC104_0090</name>
</gene>
<evidence type="ECO:0000313" key="2">
    <source>
        <dbReference type="EMBL" id="EKO23160.1"/>
    </source>
</evidence>
<feature type="transmembrane region" description="Helical" evidence="1">
    <location>
        <begin position="12"/>
        <end position="37"/>
    </location>
</feature>
<evidence type="ECO:0000313" key="3">
    <source>
        <dbReference type="Proteomes" id="UP000006324"/>
    </source>
</evidence>
<accession>A0A0F6H4M6</accession>
<dbReference type="EMBL" id="AHNQ02000050">
    <property type="protein sequence ID" value="EKO23160.1"/>
    <property type="molecule type" value="Genomic_DNA"/>
</dbReference>
<comment type="caution">
    <text evidence="2">The sequence shown here is derived from an EMBL/GenBank/DDBJ whole genome shotgun (WGS) entry which is preliminary data.</text>
</comment>
<dbReference type="AlphaFoldDB" id="A0A0F6H4M6"/>
<protein>
    <submittedName>
        <fullName evidence="2">Uncharacterized protein</fullName>
    </submittedName>
</protein>
<organism evidence="2 3">
    <name type="scientific">Leptospira interrogans str. UI 12621</name>
    <dbReference type="NCBI Taxonomy" id="1049937"/>
    <lineage>
        <taxon>Bacteria</taxon>
        <taxon>Pseudomonadati</taxon>
        <taxon>Spirochaetota</taxon>
        <taxon>Spirochaetia</taxon>
        <taxon>Leptospirales</taxon>
        <taxon>Leptospiraceae</taxon>
        <taxon>Leptospira</taxon>
    </lineage>
</organism>
<name>A0A0F6H4M6_LEPIR</name>
<keyword evidence="1" id="KW-1133">Transmembrane helix</keyword>
<reference evidence="2 3" key="1">
    <citation type="submission" date="2012-09" db="EMBL/GenBank/DDBJ databases">
        <authorList>
            <person name="Harkins D.M."/>
            <person name="Durkin A.S."/>
            <person name="Brinkac L.M."/>
            <person name="Selengut J.D."/>
            <person name="Sanka R."/>
            <person name="DePew J."/>
            <person name="Purushe J."/>
            <person name="Chanthongthip A."/>
            <person name="Lattana O."/>
            <person name="Phetsouvanh R."/>
            <person name="Newton P.N."/>
            <person name="Vinetz J.M."/>
            <person name="Sutton G.G."/>
            <person name="Nelson W.C."/>
            <person name="Fouts D.E."/>
        </authorList>
    </citation>
    <scope>NUCLEOTIDE SEQUENCE [LARGE SCALE GENOMIC DNA]</scope>
    <source>
        <strain evidence="2 3">UI 12621</strain>
    </source>
</reference>
<dbReference type="Proteomes" id="UP000006324">
    <property type="component" value="Unassembled WGS sequence"/>
</dbReference>
<evidence type="ECO:0000256" key="1">
    <source>
        <dbReference type="SAM" id="Phobius"/>
    </source>
</evidence>
<proteinExistence type="predicted"/>
<sequence>MFKDGSRFIDGFAILFSPGIRVAFTQEIVYCWILVFLS</sequence>
<keyword evidence="1" id="KW-0472">Membrane</keyword>
<keyword evidence="1" id="KW-0812">Transmembrane</keyword>